<dbReference type="Proteomes" id="UP000239899">
    <property type="component" value="Unassembled WGS sequence"/>
</dbReference>
<comment type="caution">
    <text evidence="8">The sequence shown here is derived from an EMBL/GenBank/DDBJ whole genome shotgun (WGS) entry which is preliminary data.</text>
</comment>
<keyword evidence="5" id="KW-1133">Transmembrane helix</keyword>
<evidence type="ECO:0000256" key="5">
    <source>
        <dbReference type="ARBA" id="ARBA00022989"/>
    </source>
</evidence>
<evidence type="ECO:0000256" key="2">
    <source>
        <dbReference type="ARBA" id="ARBA00004479"/>
    </source>
</evidence>
<dbReference type="InterPro" id="IPR032675">
    <property type="entry name" value="LRR_dom_sf"/>
</dbReference>
<accession>A0A2P6TIG1</accession>
<dbReference type="Gene3D" id="3.80.10.10">
    <property type="entry name" value="Ribonuclease Inhibitor"/>
    <property type="match status" value="1"/>
</dbReference>
<protein>
    <submittedName>
        <fullName evidence="8">Leucine rich repeat</fullName>
    </submittedName>
</protein>
<dbReference type="SUPFAM" id="SSF52058">
    <property type="entry name" value="L domain-like"/>
    <property type="match status" value="1"/>
</dbReference>
<proteinExistence type="predicted"/>
<keyword evidence="3" id="KW-0812">Transmembrane</keyword>
<keyword evidence="9" id="KW-1185">Reference proteome</keyword>
<evidence type="ECO:0000313" key="8">
    <source>
        <dbReference type="EMBL" id="PRW34084.1"/>
    </source>
</evidence>
<dbReference type="OrthoDB" id="1394818at2759"/>
<dbReference type="EMBL" id="LHPG02000015">
    <property type="protein sequence ID" value="PRW34084.1"/>
    <property type="molecule type" value="Genomic_DNA"/>
</dbReference>
<dbReference type="InterPro" id="IPR046956">
    <property type="entry name" value="RLP23-like"/>
</dbReference>
<name>A0A2P6TIG1_CHLSO</name>
<dbReference type="GO" id="GO:0016020">
    <property type="term" value="C:membrane"/>
    <property type="evidence" value="ECO:0007669"/>
    <property type="project" value="UniProtKB-SubCell"/>
</dbReference>
<dbReference type="STRING" id="3076.A0A2P6TIG1"/>
<organism evidence="8 9">
    <name type="scientific">Chlorella sorokiniana</name>
    <name type="common">Freshwater green alga</name>
    <dbReference type="NCBI Taxonomy" id="3076"/>
    <lineage>
        <taxon>Eukaryota</taxon>
        <taxon>Viridiplantae</taxon>
        <taxon>Chlorophyta</taxon>
        <taxon>core chlorophytes</taxon>
        <taxon>Trebouxiophyceae</taxon>
        <taxon>Chlorellales</taxon>
        <taxon>Chlorellaceae</taxon>
        <taxon>Chlorella clade</taxon>
        <taxon>Chlorella</taxon>
    </lineage>
</organism>
<dbReference type="AlphaFoldDB" id="A0A2P6TIG1"/>
<keyword evidence="7" id="KW-0325">Glycoprotein</keyword>
<dbReference type="PANTHER" id="PTHR48063:SF112">
    <property type="entry name" value="RECEPTOR LIKE PROTEIN 30-LIKE"/>
    <property type="match status" value="1"/>
</dbReference>
<dbReference type="GO" id="GO:0005930">
    <property type="term" value="C:axoneme"/>
    <property type="evidence" value="ECO:0007669"/>
    <property type="project" value="UniProtKB-SubCell"/>
</dbReference>
<sequence>MDALPDDLLSRILALLPDNKEDYLDTAVGIKISSRRAAEHVCCRWHRLALALPASRVALDFQDSVFGEDEPGFVSALLQALGGRPVGRVEIVNAPSSLPSDFWAELGVSLISRARGAMPCLRTVDFYGVLLTAELAAALAGGPLIEAVDLSPENGLEHIPQGVWEPLALLGSRLKSLHLVVYMAASDRDPDGAHQLPPGLLVLTGLGRLDMLLIGHDAFPRSVLPGLERLPLHTLTTDGGTPVEVWSCMQLSELRALNNPIVMLPADHGTLPPLRSLELICWHSGGFPAILCGLSRLTALSLYGCQFPSGAALPRQVSQLSTLQHLSITNTHLNAASLEHLAQIPGLTQLTLSQCGINSLPAGPYLHNLVQLSIDGNAFQPRRQPIPPAVLGCAAQLTSLAISLDAREDELREQWAQVEAILLELSKLKSLDVSFLEAGVKLNPGRVALVSVNSNALACLRKLQEQAPGLGAIRVRDIGHRP</sequence>
<evidence type="ECO:0000256" key="1">
    <source>
        <dbReference type="ARBA" id="ARBA00004430"/>
    </source>
</evidence>
<keyword evidence="6" id="KW-0472">Membrane</keyword>
<keyword evidence="4" id="KW-0732">Signal</keyword>
<dbReference type="PANTHER" id="PTHR48063">
    <property type="entry name" value="LRR RECEPTOR-LIKE KINASE"/>
    <property type="match status" value="1"/>
</dbReference>
<evidence type="ECO:0000313" key="9">
    <source>
        <dbReference type="Proteomes" id="UP000239899"/>
    </source>
</evidence>
<evidence type="ECO:0000256" key="6">
    <source>
        <dbReference type="ARBA" id="ARBA00023136"/>
    </source>
</evidence>
<evidence type="ECO:0000256" key="7">
    <source>
        <dbReference type="ARBA" id="ARBA00023180"/>
    </source>
</evidence>
<evidence type="ECO:0000256" key="4">
    <source>
        <dbReference type="ARBA" id="ARBA00022729"/>
    </source>
</evidence>
<evidence type="ECO:0000256" key="3">
    <source>
        <dbReference type="ARBA" id="ARBA00022692"/>
    </source>
</evidence>
<gene>
    <name evidence="8" type="ORF">C2E21_7226</name>
</gene>
<reference evidence="8 9" key="1">
    <citation type="journal article" date="2018" name="Plant J.">
        <title>Genome sequences of Chlorella sorokiniana UTEX 1602 and Micractinium conductrix SAG 241.80: implications to maltose excretion by a green alga.</title>
        <authorList>
            <person name="Arriola M.B."/>
            <person name="Velmurugan N."/>
            <person name="Zhang Y."/>
            <person name="Plunkett M.H."/>
            <person name="Hondzo H."/>
            <person name="Barney B.M."/>
        </authorList>
    </citation>
    <scope>NUCLEOTIDE SEQUENCE [LARGE SCALE GENOMIC DNA]</scope>
    <source>
        <strain evidence="9">UTEX 1602</strain>
    </source>
</reference>
<comment type="subcellular location">
    <subcellularLocation>
        <location evidence="1">Cytoplasm</location>
        <location evidence="1">Cytoskeleton</location>
        <location evidence="1">Cilium axoneme</location>
    </subcellularLocation>
    <subcellularLocation>
        <location evidence="2">Membrane</location>
        <topology evidence="2">Single-pass type I membrane protein</topology>
    </subcellularLocation>
</comment>